<dbReference type="InterPro" id="IPR003743">
    <property type="entry name" value="Zf-RING_7"/>
</dbReference>
<dbReference type="AlphaFoldDB" id="D8PBZ4"/>
<evidence type="ECO:0000313" key="5">
    <source>
        <dbReference type="Proteomes" id="UP000001660"/>
    </source>
</evidence>
<evidence type="ECO:0000259" key="2">
    <source>
        <dbReference type="Pfam" id="PF02591"/>
    </source>
</evidence>
<dbReference type="InterPro" id="IPR056003">
    <property type="entry name" value="CT398_CC_hairpin"/>
</dbReference>
<reference evidence="4 5" key="1">
    <citation type="journal article" date="2010" name="Proc. Natl. Acad. Sci. U.S.A.">
        <title>A Nitrospira metagenome illuminates the physiology and evolution of globally important nitrite-oxidizing bacteria.</title>
        <authorList>
            <person name="Lucker S."/>
            <person name="Wagner M."/>
            <person name="Maixner F."/>
            <person name="Pelletier E."/>
            <person name="Koch H."/>
            <person name="Vacherie B."/>
            <person name="Rattei T."/>
            <person name="Sinninghe Damste J."/>
            <person name="Spieck E."/>
            <person name="Le Paslier D."/>
            <person name="Daims H."/>
        </authorList>
    </citation>
    <scope>NUCLEOTIDE SEQUENCE [LARGE SCALE GENOMIC DNA]</scope>
</reference>
<dbReference type="HOGENOM" id="CLU_073076_2_2_0"/>
<dbReference type="InterPro" id="IPR052376">
    <property type="entry name" value="Oxidative_Scav/Glycosyltrans"/>
</dbReference>
<protein>
    <submittedName>
        <fullName evidence="4">Uncharacterized protein</fullName>
    </submittedName>
</protein>
<organism evidence="4 5">
    <name type="scientific">Nitrospira defluvii</name>
    <dbReference type="NCBI Taxonomy" id="330214"/>
    <lineage>
        <taxon>Bacteria</taxon>
        <taxon>Pseudomonadati</taxon>
        <taxon>Nitrospirota</taxon>
        <taxon>Nitrospiria</taxon>
        <taxon>Nitrospirales</taxon>
        <taxon>Nitrospiraceae</taxon>
        <taxon>Nitrospira</taxon>
    </lineage>
</organism>
<feature type="domain" description="C4-type zinc ribbon" evidence="2">
    <location>
        <begin position="199"/>
        <end position="230"/>
    </location>
</feature>
<dbReference type="eggNOG" id="COG1579">
    <property type="taxonomic scope" value="Bacteria"/>
</dbReference>
<dbReference type="Proteomes" id="UP000001660">
    <property type="component" value="Chromosome"/>
</dbReference>
<dbReference type="Gene3D" id="1.10.287.1490">
    <property type="match status" value="1"/>
</dbReference>
<dbReference type="Pfam" id="PF24481">
    <property type="entry name" value="CT398_CC"/>
    <property type="match status" value="1"/>
</dbReference>
<dbReference type="KEGG" id="nde:NIDE0991"/>
<dbReference type="PANTHER" id="PTHR39082:SF1">
    <property type="entry name" value="SCAVENGER RECEPTOR CLASS A MEMBER 3"/>
    <property type="match status" value="1"/>
</dbReference>
<dbReference type="EMBL" id="FP929003">
    <property type="protein sequence ID" value="CBK40753.1"/>
    <property type="molecule type" value="Genomic_DNA"/>
</dbReference>
<keyword evidence="5" id="KW-1185">Reference proteome</keyword>
<name>D8PBZ4_9BACT</name>
<evidence type="ECO:0000313" key="4">
    <source>
        <dbReference type="EMBL" id="CBK40753.1"/>
    </source>
</evidence>
<feature type="coiled-coil region" evidence="1">
    <location>
        <begin position="39"/>
        <end position="87"/>
    </location>
</feature>
<dbReference type="Pfam" id="PF02591">
    <property type="entry name" value="Zn_ribbon_9"/>
    <property type="match status" value="1"/>
</dbReference>
<dbReference type="OrthoDB" id="9795058at2"/>
<sequence length="258" mass="29682">MNLQLSPLIELQKLDLRIADLKEQRRKIPERLEENEAPLREAKRLFQEASASVESLVKDRRGHEKDLEAHEDRIGKMKDRAAQLKTNQEYQAHLFEVELANKKRGEIEEKILLAMEQIEQTQRTIVEVQAKLKESEALFVKEKAKLDEKDQVLASELAELEVKQKQLSGQVDKSLLARYNKLKTTRKEQALALIKDGICVGCRLQLPPQLVSQVKRGDDVHTCPYCYRMLYWEGDPATEVKGAVEHDQAKNLEVGESF</sequence>
<dbReference type="PANTHER" id="PTHR39082">
    <property type="entry name" value="PHOSPHOLIPASE C-BETA-2-RELATED"/>
    <property type="match status" value="1"/>
</dbReference>
<dbReference type="STRING" id="330214.NIDE0991"/>
<keyword evidence="1" id="KW-0175">Coiled coil</keyword>
<feature type="domain" description="CT398-like coiled coil hairpin" evidence="3">
    <location>
        <begin position="11"/>
        <end position="185"/>
    </location>
</feature>
<evidence type="ECO:0000259" key="3">
    <source>
        <dbReference type="Pfam" id="PF24481"/>
    </source>
</evidence>
<evidence type="ECO:0000256" key="1">
    <source>
        <dbReference type="SAM" id="Coils"/>
    </source>
</evidence>
<proteinExistence type="predicted"/>
<gene>
    <name evidence="4" type="ORF">NIDE0991</name>
</gene>
<accession>D8PBZ4</accession>